<evidence type="ECO:0000259" key="1">
    <source>
        <dbReference type="PROSITE" id="PS51704"/>
    </source>
</evidence>
<organism evidence="2 3">
    <name type="scientific">Chryseolinea lacunae</name>
    <dbReference type="NCBI Taxonomy" id="2801331"/>
    <lineage>
        <taxon>Bacteria</taxon>
        <taxon>Pseudomonadati</taxon>
        <taxon>Bacteroidota</taxon>
        <taxon>Cytophagia</taxon>
        <taxon>Cytophagales</taxon>
        <taxon>Fulvivirgaceae</taxon>
        <taxon>Chryseolinea</taxon>
    </lineage>
</organism>
<gene>
    <name evidence="2" type="ORF">JI741_06060</name>
</gene>
<dbReference type="InterPro" id="IPR030395">
    <property type="entry name" value="GP_PDE_dom"/>
</dbReference>
<dbReference type="PANTHER" id="PTHR46211:SF1">
    <property type="entry name" value="GLYCEROPHOSPHODIESTER PHOSPHODIESTERASE, CYTOPLASMIC"/>
    <property type="match status" value="1"/>
</dbReference>
<accession>A0ABS1KNG8</accession>
<dbReference type="PROSITE" id="PS51704">
    <property type="entry name" value="GP_PDE"/>
    <property type="match status" value="1"/>
</dbReference>
<name>A0ABS1KNG8_9BACT</name>
<dbReference type="EMBL" id="JAERRB010000002">
    <property type="protein sequence ID" value="MBL0740773.1"/>
    <property type="molecule type" value="Genomic_DNA"/>
</dbReference>
<reference evidence="2 3" key="1">
    <citation type="submission" date="2021-01" db="EMBL/GenBank/DDBJ databases">
        <title>Chryseolinea sp. Jin1 Genome sequencing and assembly.</title>
        <authorList>
            <person name="Kim I."/>
        </authorList>
    </citation>
    <scope>NUCLEOTIDE SEQUENCE [LARGE SCALE GENOMIC DNA]</scope>
    <source>
        <strain evidence="2 3">Jin1</strain>
    </source>
</reference>
<keyword evidence="3" id="KW-1185">Reference proteome</keyword>
<dbReference type="InterPro" id="IPR017946">
    <property type="entry name" value="PLC-like_Pdiesterase_TIM-brl"/>
</dbReference>
<dbReference type="PANTHER" id="PTHR46211">
    <property type="entry name" value="GLYCEROPHOSPHORYL DIESTER PHOSPHODIESTERASE"/>
    <property type="match status" value="1"/>
</dbReference>
<comment type="caution">
    <text evidence="2">The sequence shown here is derived from an EMBL/GenBank/DDBJ whole genome shotgun (WGS) entry which is preliminary data.</text>
</comment>
<sequence length="320" mass="35480">MLYLTRYTISQDRDQVGVVTTTAGQIKFVTLSGAHAQAFKVDKNHQLIVRRDKLDKALTVFDVTLTVATSAGQFTETVSLVKDDFIRNKVVAHRGAWKNTGATENSIAALNHAVALGCEGSEFDVHMSADSLPVIHHDPSIQGVSIAKTTSDVLLALKLSNGETLPTLENYLKAGQQQNKTRLILEIKASELGKESSIALTRKIMSIVERLRAQGWVDYISFDYDVCLEVMKLAPYAHVQYLTGDKTPAELVAAKFSGLDYHFSIYQKNPDWIRDALSKKLIVNVWTVNDKTLMENLLALHVDLITTNEPELLLSLIKAK</sequence>
<dbReference type="Proteomes" id="UP000613030">
    <property type="component" value="Unassembled WGS sequence"/>
</dbReference>
<dbReference type="SUPFAM" id="SSF51695">
    <property type="entry name" value="PLC-like phosphodiesterases"/>
    <property type="match status" value="1"/>
</dbReference>
<proteinExistence type="predicted"/>
<evidence type="ECO:0000313" key="3">
    <source>
        <dbReference type="Proteomes" id="UP000613030"/>
    </source>
</evidence>
<evidence type="ECO:0000313" key="2">
    <source>
        <dbReference type="EMBL" id="MBL0740773.1"/>
    </source>
</evidence>
<protein>
    <submittedName>
        <fullName evidence="2">Glycerophosphodiester phosphodiesterase</fullName>
    </submittedName>
</protein>
<feature type="domain" description="GP-PDE" evidence="1">
    <location>
        <begin position="88"/>
        <end position="317"/>
    </location>
</feature>
<dbReference type="Pfam" id="PF03009">
    <property type="entry name" value="GDPD"/>
    <property type="match status" value="1"/>
</dbReference>
<dbReference type="Gene3D" id="3.20.20.190">
    <property type="entry name" value="Phosphatidylinositol (PI) phosphodiesterase"/>
    <property type="match status" value="1"/>
</dbReference>